<evidence type="ECO:0000313" key="2">
    <source>
        <dbReference type="EMBL" id="TCS39636.1"/>
    </source>
</evidence>
<gene>
    <name evidence="2" type="ORF">EDC30_101593</name>
</gene>
<dbReference type="AlphaFoldDB" id="A0A4R3I1K8"/>
<dbReference type="EMBL" id="SLZQ01000001">
    <property type="protein sequence ID" value="TCS39636.1"/>
    <property type="molecule type" value="Genomic_DNA"/>
</dbReference>
<dbReference type="CDD" id="cd06223">
    <property type="entry name" value="PRTases_typeI"/>
    <property type="match status" value="1"/>
</dbReference>
<evidence type="ECO:0000313" key="3">
    <source>
        <dbReference type="Proteomes" id="UP000295382"/>
    </source>
</evidence>
<protein>
    <submittedName>
        <fullName evidence="2">Putative phosphoribosyltransferase</fullName>
    </submittedName>
</protein>
<keyword evidence="3" id="KW-1185">Reference proteome</keyword>
<name>A0A4R3I1K8_PAULE</name>
<dbReference type="InterPro" id="IPR029057">
    <property type="entry name" value="PRTase-like"/>
</dbReference>
<feature type="domain" description="Phosphoribosyltransferase" evidence="1">
    <location>
        <begin position="4"/>
        <end position="167"/>
    </location>
</feature>
<accession>A0A4R3I1K8</accession>
<dbReference type="Gene3D" id="3.40.50.2020">
    <property type="match status" value="1"/>
</dbReference>
<dbReference type="InterPro" id="IPR000836">
    <property type="entry name" value="PRTase_dom"/>
</dbReference>
<keyword evidence="2" id="KW-0328">Glycosyltransferase</keyword>
<dbReference type="Pfam" id="PF00156">
    <property type="entry name" value="Pribosyltran"/>
    <property type="match status" value="1"/>
</dbReference>
<dbReference type="Proteomes" id="UP000295382">
    <property type="component" value="Unassembled WGS sequence"/>
</dbReference>
<keyword evidence="2" id="KW-0808">Transferase</keyword>
<dbReference type="SUPFAM" id="SSF53271">
    <property type="entry name" value="PRTase-like"/>
    <property type="match status" value="1"/>
</dbReference>
<reference evidence="2 3" key="1">
    <citation type="submission" date="2019-03" db="EMBL/GenBank/DDBJ databases">
        <title>Genomic Encyclopedia of Type Strains, Phase IV (KMG-IV): sequencing the most valuable type-strain genomes for metagenomic binning, comparative biology and taxonomic classification.</title>
        <authorList>
            <person name="Goeker M."/>
        </authorList>
    </citation>
    <scope>NUCLEOTIDE SEQUENCE [LARGE SCALE GENOMIC DNA]</scope>
    <source>
        <strain evidence="2 3">DSM 7445</strain>
    </source>
</reference>
<proteinExistence type="predicted"/>
<evidence type="ECO:0000259" key="1">
    <source>
        <dbReference type="Pfam" id="PF00156"/>
    </source>
</evidence>
<dbReference type="RefSeq" id="WP_341539858.1">
    <property type="nucleotide sequence ID" value="NZ_SLZQ01000001.1"/>
</dbReference>
<sequence length="213" mass="22981">MLAQRLTSYSQRNDVIVLALPRGGVPVAFAIAQALDVPLDILLVRKLGVPGHEEYAMGAIASGGWKVLHQDVVDTLGISKAAIDDVTRNESAELIRREQLYRGSRPAPRLQGRTVILVDDGLATGASMQVALQAVKAENPAHVIVAVPVSPPETLQSLRTQADEIVCLLSPEAFRAVGLWYEHFDQTSDEEVIDLLAQVERSRAGRSAGTSDQ</sequence>
<comment type="caution">
    <text evidence="2">The sequence shown here is derived from an EMBL/GenBank/DDBJ whole genome shotgun (WGS) entry which is preliminary data.</text>
</comment>
<dbReference type="Gene3D" id="3.30.1310.20">
    <property type="entry name" value="PRTase-like"/>
    <property type="match status" value="1"/>
</dbReference>
<dbReference type="GO" id="GO:0016757">
    <property type="term" value="F:glycosyltransferase activity"/>
    <property type="evidence" value="ECO:0007669"/>
    <property type="project" value="UniProtKB-KW"/>
</dbReference>
<organism evidence="2 3">
    <name type="scientific">Paucimonas lemoignei</name>
    <name type="common">Pseudomonas lemoignei</name>
    <dbReference type="NCBI Taxonomy" id="29443"/>
    <lineage>
        <taxon>Bacteria</taxon>
        <taxon>Pseudomonadati</taxon>
        <taxon>Pseudomonadota</taxon>
        <taxon>Betaproteobacteria</taxon>
        <taxon>Burkholderiales</taxon>
        <taxon>Burkholderiaceae</taxon>
        <taxon>Paucimonas</taxon>
    </lineage>
</organism>